<feature type="binding site" evidence="12">
    <location>
        <position position="62"/>
    </location>
    <ligand>
        <name>D-ribulose 5-phosphate</name>
        <dbReference type="ChEBI" id="CHEBI:58121"/>
    </ligand>
</feature>
<evidence type="ECO:0000256" key="8">
    <source>
        <dbReference type="ARBA" id="ARBA00022842"/>
    </source>
</evidence>
<evidence type="ECO:0000256" key="13">
    <source>
        <dbReference type="RuleBase" id="RU003843"/>
    </source>
</evidence>
<proteinExistence type="inferred from homology"/>
<keyword evidence="8 12" id="KW-0460">Magnesium</keyword>
<keyword evidence="15" id="KW-1185">Reference proteome</keyword>
<comment type="function">
    <text evidence="1 12 13">Catalyzes the conversion of D-ribulose 5-phosphate to formate and 3,4-dihydroxy-2-butanone 4-phosphate.</text>
</comment>
<dbReference type="GO" id="GO:0005829">
    <property type="term" value="C:cytosol"/>
    <property type="evidence" value="ECO:0007669"/>
    <property type="project" value="TreeGrafter"/>
</dbReference>
<dbReference type="RefSeq" id="WP_212686712.1">
    <property type="nucleotide sequence ID" value="NZ_CAXBSD010000111.1"/>
</dbReference>
<dbReference type="PANTHER" id="PTHR21327:SF38">
    <property type="entry name" value="3,4-DIHYDROXY-2-BUTANONE 4-PHOSPHATE SYNTHASE"/>
    <property type="match status" value="1"/>
</dbReference>
<dbReference type="GO" id="GO:0000287">
    <property type="term" value="F:magnesium ion binding"/>
    <property type="evidence" value="ECO:0007669"/>
    <property type="project" value="UniProtKB-UniRule"/>
</dbReference>
<dbReference type="Proteomes" id="UP000680067">
    <property type="component" value="Unassembled WGS sequence"/>
</dbReference>
<dbReference type="InterPro" id="IPR017945">
    <property type="entry name" value="DHBP_synth_RibB-like_a/b_dom"/>
</dbReference>
<keyword evidence="7 12" id="KW-0479">Metal-binding</keyword>
<name>A0A941DJU1_9BURK</name>
<comment type="catalytic activity">
    <reaction evidence="12 13">
        <text>D-ribulose 5-phosphate = (2S)-2-hydroxy-3-oxobutyl phosphate + formate + H(+)</text>
        <dbReference type="Rhea" id="RHEA:18457"/>
        <dbReference type="ChEBI" id="CHEBI:15378"/>
        <dbReference type="ChEBI" id="CHEBI:15740"/>
        <dbReference type="ChEBI" id="CHEBI:58121"/>
        <dbReference type="ChEBI" id="CHEBI:58830"/>
        <dbReference type="EC" id="4.1.99.12"/>
    </reaction>
</comment>
<feature type="binding site" evidence="12">
    <location>
        <position position="173"/>
    </location>
    <ligand>
        <name>Mg(2+)</name>
        <dbReference type="ChEBI" id="CHEBI:18420"/>
        <label>2</label>
    </ligand>
</feature>
<gene>
    <name evidence="12 14" type="primary">ribB</name>
    <name evidence="14" type="ORF">KDM89_04270</name>
</gene>
<keyword evidence="6 12" id="KW-0686">Riboflavin biosynthesis</keyword>
<protein>
    <recommendedName>
        <fullName evidence="5 12">3,4-dihydroxy-2-butanone 4-phosphate synthase</fullName>
        <shortName evidence="12 13">DHBP synthase</shortName>
        <ecNumber evidence="4 12">4.1.99.12</ecNumber>
    </recommendedName>
</protein>
<comment type="cofactor">
    <cofactor evidence="12 13">
        <name>Mg(2+)</name>
        <dbReference type="ChEBI" id="CHEBI:18420"/>
    </cofactor>
    <cofactor evidence="12 13">
        <name>Mn(2+)</name>
        <dbReference type="ChEBI" id="CHEBI:29035"/>
    </cofactor>
    <text evidence="12 13">Binds 2 divalent metal cations per subunit. Magnesium or manganese.</text>
</comment>
<evidence type="ECO:0000256" key="10">
    <source>
        <dbReference type="ARBA" id="ARBA00023239"/>
    </source>
</evidence>
<dbReference type="Pfam" id="PF00926">
    <property type="entry name" value="DHBP_synthase"/>
    <property type="match status" value="1"/>
</dbReference>
<dbReference type="InterPro" id="IPR000422">
    <property type="entry name" value="DHBP_synthase_RibB"/>
</dbReference>
<sequence>MQQTTFTSEQILANSGAASAAAFSDYFVQHPVTQRLPRALDDLRAGRAVLLMDDADRENEADLIVSAEKLNTDMMARLIRDCSGIVCLCLTTEKIRALELPMMVEDNQSRYGTAFTVTIEAKHGVTTGVSAKDRVTTIQAAIHPQAKPEDLARPGHVFPLRAMPGGVLQRRGHTEGTIDLMRLAGLQPAGVLCELMNPDGSMAAGAQVLSYALAHDMVILTIEELVQHLQQSGSAEIAVAE</sequence>
<dbReference type="GO" id="GO:0009231">
    <property type="term" value="P:riboflavin biosynthetic process"/>
    <property type="evidence" value="ECO:0007669"/>
    <property type="project" value="UniProtKB-UniRule"/>
</dbReference>
<feature type="binding site" evidence="12">
    <location>
        <position position="58"/>
    </location>
    <ligand>
        <name>Mg(2+)</name>
        <dbReference type="ChEBI" id="CHEBI:18420"/>
        <label>1</label>
    </ligand>
</feature>
<feature type="binding site" evidence="12">
    <location>
        <begin position="170"/>
        <end position="174"/>
    </location>
    <ligand>
        <name>D-ribulose 5-phosphate</name>
        <dbReference type="ChEBI" id="CHEBI:58121"/>
    </ligand>
</feature>
<dbReference type="HAMAP" id="MF_00180">
    <property type="entry name" value="RibB"/>
    <property type="match status" value="1"/>
</dbReference>
<organism evidence="14 15">
    <name type="scientific">Undibacterium luofuense</name>
    <dbReference type="NCBI Taxonomy" id="2828733"/>
    <lineage>
        <taxon>Bacteria</taxon>
        <taxon>Pseudomonadati</taxon>
        <taxon>Pseudomonadota</taxon>
        <taxon>Betaproteobacteria</taxon>
        <taxon>Burkholderiales</taxon>
        <taxon>Oxalobacteraceae</taxon>
        <taxon>Undibacterium</taxon>
    </lineage>
</organism>
<feature type="site" description="Essential for catalytic activity" evidence="12">
    <location>
        <position position="156"/>
    </location>
</feature>
<comment type="subunit">
    <text evidence="3 12 13">Homodimer.</text>
</comment>
<evidence type="ECO:0000256" key="12">
    <source>
        <dbReference type="HAMAP-Rule" id="MF_00180"/>
    </source>
</evidence>
<reference evidence="14" key="1">
    <citation type="submission" date="2021-04" db="EMBL/GenBank/DDBJ databases">
        <title>novel species isolated from subtropical streams in China.</title>
        <authorList>
            <person name="Lu H."/>
        </authorList>
    </citation>
    <scope>NUCLEOTIDE SEQUENCE</scope>
    <source>
        <strain evidence="14">LFS511W</strain>
    </source>
</reference>
<dbReference type="AlphaFoldDB" id="A0A941DJU1"/>
<evidence type="ECO:0000256" key="11">
    <source>
        <dbReference type="ARBA" id="ARBA00060730"/>
    </source>
</evidence>
<feature type="site" description="Essential for catalytic activity" evidence="12">
    <location>
        <position position="194"/>
    </location>
</feature>
<evidence type="ECO:0000313" key="14">
    <source>
        <dbReference type="EMBL" id="MBR7781349.1"/>
    </source>
</evidence>
<evidence type="ECO:0000256" key="6">
    <source>
        <dbReference type="ARBA" id="ARBA00022619"/>
    </source>
</evidence>
<accession>A0A941DJU1</accession>
<feature type="binding site" evidence="12">
    <location>
        <position position="58"/>
    </location>
    <ligand>
        <name>Mg(2+)</name>
        <dbReference type="ChEBI" id="CHEBI:18420"/>
        <label>2</label>
    </ligand>
</feature>
<keyword evidence="10 12" id="KW-0456">Lyase</keyword>
<dbReference type="EC" id="4.1.99.12" evidence="4 12"/>
<dbReference type="EMBL" id="JAGSPN010000002">
    <property type="protein sequence ID" value="MBR7781349.1"/>
    <property type="molecule type" value="Genomic_DNA"/>
</dbReference>
<dbReference type="FunFam" id="3.90.870.10:FF:000002">
    <property type="entry name" value="3,4-dihydroxy-2-butanone 4-phosphate synthase"/>
    <property type="match status" value="1"/>
</dbReference>
<evidence type="ECO:0000256" key="1">
    <source>
        <dbReference type="ARBA" id="ARBA00002284"/>
    </source>
</evidence>
<dbReference type="NCBIfam" id="TIGR00506">
    <property type="entry name" value="ribB"/>
    <property type="match status" value="1"/>
</dbReference>
<dbReference type="GO" id="GO:0008686">
    <property type="term" value="F:3,4-dihydroxy-2-butanone-4-phosphate synthase activity"/>
    <property type="evidence" value="ECO:0007669"/>
    <property type="project" value="UniProtKB-UniRule"/>
</dbReference>
<evidence type="ECO:0000256" key="7">
    <source>
        <dbReference type="ARBA" id="ARBA00022723"/>
    </source>
</evidence>
<dbReference type="SUPFAM" id="SSF55821">
    <property type="entry name" value="YrdC/RibB"/>
    <property type="match status" value="1"/>
</dbReference>
<feature type="binding site" evidence="12">
    <location>
        <begin position="57"/>
        <end position="58"/>
    </location>
    <ligand>
        <name>D-ribulose 5-phosphate</name>
        <dbReference type="ChEBI" id="CHEBI:58121"/>
    </ligand>
</feature>
<comment type="caution">
    <text evidence="14">The sequence shown here is derived from an EMBL/GenBank/DDBJ whole genome shotgun (WGS) entry which is preliminary data.</text>
</comment>
<dbReference type="Gene3D" id="3.90.870.10">
    <property type="entry name" value="DHBP synthase"/>
    <property type="match status" value="1"/>
</dbReference>
<comment type="pathway">
    <text evidence="2 12 13">Cofactor biosynthesis; riboflavin biosynthesis; 2-hydroxy-3-oxobutyl phosphate from D-ribulose 5-phosphate: step 1/1.</text>
</comment>
<keyword evidence="9 12" id="KW-0464">Manganese</keyword>
<evidence type="ECO:0000313" key="15">
    <source>
        <dbReference type="Proteomes" id="UP000680067"/>
    </source>
</evidence>
<evidence type="ECO:0000256" key="2">
    <source>
        <dbReference type="ARBA" id="ARBA00004904"/>
    </source>
</evidence>
<dbReference type="GO" id="GO:0030145">
    <property type="term" value="F:manganese ion binding"/>
    <property type="evidence" value="ECO:0007669"/>
    <property type="project" value="UniProtKB-UniRule"/>
</dbReference>
<evidence type="ECO:0000256" key="5">
    <source>
        <dbReference type="ARBA" id="ARBA00018836"/>
    </source>
</evidence>
<comment type="similarity">
    <text evidence="11 12 13">Belongs to the DHBP synthase family.</text>
</comment>
<evidence type="ECO:0000256" key="9">
    <source>
        <dbReference type="ARBA" id="ARBA00023211"/>
    </source>
</evidence>
<evidence type="ECO:0000256" key="4">
    <source>
        <dbReference type="ARBA" id="ARBA00012153"/>
    </source>
</evidence>
<dbReference type="PANTHER" id="PTHR21327">
    <property type="entry name" value="GTP CYCLOHYDROLASE II-RELATED"/>
    <property type="match status" value="1"/>
</dbReference>
<evidence type="ECO:0000256" key="3">
    <source>
        <dbReference type="ARBA" id="ARBA00011738"/>
    </source>
</evidence>